<dbReference type="EMBL" id="HBUF01283595">
    <property type="protein sequence ID" value="CAG6687837.1"/>
    <property type="molecule type" value="Transcribed_RNA"/>
</dbReference>
<evidence type="ECO:0000313" key="1">
    <source>
        <dbReference type="EMBL" id="CAG6687837.1"/>
    </source>
</evidence>
<dbReference type="AlphaFoldDB" id="A0A8D8TPP5"/>
<reference evidence="1" key="1">
    <citation type="submission" date="2021-05" db="EMBL/GenBank/DDBJ databases">
        <authorList>
            <person name="Alioto T."/>
            <person name="Alioto T."/>
            <person name="Gomez Garrido J."/>
        </authorList>
    </citation>
    <scope>NUCLEOTIDE SEQUENCE</scope>
</reference>
<proteinExistence type="predicted"/>
<name>A0A8D8TPP5_9HEMI</name>
<sequence>MMMIKTLRKQNKKYSSDSEDIDDDLEEEPLLIKHVEHSELKVGMFVLVKFSGVKARINYTYLCLIQRLPCLDEFDDDIVVMALNSIDMSCTTFVVDEGDISFIKGHQIIGSLEEPEIITHGTRLRYLFRAKVPVNEK</sequence>
<protein>
    <submittedName>
        <fullName evidence="1">Uncharacterized protein</fullName>
    </submittedName>
</protein>
<dbReference type="EMBL" id="HBUF01283596">
    <property type="protein sequence ID" value="CAG6687838.1"/>
    <property type="molecule type" value="Transcribed_RNA"/>
</dbReference>
<accession>A0A8D8TPP5</accession>
<organism evidence="1">
    <name type="scientific">Cacopsylla melanoneura</name>
    <dbReference type="NCBI Taxonomy" id="428564"/>
    <lineage>
        <taxon>Eukaryota</taxon>
        <taxon>Metazoa</taxon>
        <taxon>Ecdysozoa</taxon>
        <taxon>Arthropoda</taxon>
        <taxon>Hexapoda</taxon>
        <taxon>Insecta</taxon>
        <taxon>Pterygota</taxon>
        <taxon>Neoptera</taxon>
        <taxon>Paraneoptera</taxon>
        <taxon>Hemiptera</taxon>
        <taxon>Sternorrhyncha</taxon>
        <taxon>Psylloidea</taxon>
        <taxon>Psyllidae</taxon>
        <taxon>Psyllinae</taxon>
        <taxon>Cacopsylla</taxon>
    </lineage>
</organism>